<organism evidence="6 7">
    <name type="scientific">Tumidithrix elongata BACA0141</name>
    <dbReference type="NCBI Taxonomy" id="2716417"/>
    <lineage>
        <taxon>Bacteria</taxon>
        <taxon>Bacillati</taxon>
        <taxon>Cyanobacteriota</taxon>
        <taxon>Cyanophyceae</taxon>
        <taxon>Pseudanabaenales</taxon>
        <taxon>Pseudanabaenaceae</taxon>
        <taxon>Tumidithrix</taxon>
        <taxon>Tumidithrix elongata</taxon>
    </lineage>
</organism>
<name>A0AAW9PXH4_9CYAN</name>
<proteinExistence type="predicted"/>
<feature type="transmembrane region" description="Helical" evidence="5">
    <location>
        <begin position="164"/>
        <end position="183"/>
    </location>
</feature>
<dbReference type="Pfam" id="PF02659">
    <property type="entry name" value="Mntp"/>
    <property type="match status" value="2"/>
</dbReference>
<keyword evidence="7" id="KW-1185">Reference proteome</keyword>
<reference evidence="6" key="1">
    <citation type="submission" date="2024-01" db="EMBL/GenBank/DDBJ databases">
        <title>Bank of Algae and Cyanobacteria of the Azores (BACA) strain genomes.</title>
        <authorList>
            <person name="Luz R."/>
            <person name="Cordeiro R."/>
            <person name="Fonseca A."/>
            <person name="Goncalves V."/>
        </authorList>
    </citation>
    <scope>NUCLEOTIDE SEQUENCE</scope>
    <source>
        <strain evidence="6">BACA0141</strain>
    </source>
</reference>
<dbReference type="AlphaFoldDB" id="A0AAW9PXH4"/>
<comment type="caution">
    <text evidence="6">The sequence shown here is derived from an EMBL/GenBank/DDBJ whole genome shotgun (WGS) entry which is preliminary data.</text>
</comment>
<feature type="transmembrane region" description="Helical" evidence="5">
    <location>
        <begin position="213"/>
        <end position="236"/>
    </location>
</feature>
<evidence type="ECO:0000256" key="5">
    <source>
        <dbReference type="SAM" id="Phobius"/>
    </source>
</evidence>
<evidence type="ECO:0000313" key="7">
    <source>
        <dbReference type="Proteomes" id="UP001333818"/>
    </source>
</evidence>
<evidence type="ECO:0000256" key="4">
    <source>
        <dbReference type="ARBA" id="ARBA00023136"/>
    </source>
</evidence>
<keyword evidence="3 5" id="KW-1133">Transmembrane helix</keyword>
<keyword evidence="4 5" id="KW-0472">Membrane</keyword>
<evidence type="ECO:0000256" key="1">
    <source>
        <dbReference type="ARBA" id="ARBA00022475"/>
    </source>
</evidence>
<evidence type="ECO:0000313" key="6">
    <source>
        <dbReference type="EMBL" id="MEE3715665.1"/>
    </source>
</evidence>
<feature type="transmembrane region" description="Helical" evidence="5">
    <location>
        <begin position="88"/>
        <end position="111"/>
    </location>
</feature>
<feature type="transmembrane region" description="Helical" evidence="5">
    <location>
        <begin position="189"/>
        <end position="206"/>
    </location>
</feature>
<dbReference type="Proteomes" id="UP001333818">
    <property type="component" value="Unassembled WGS sequence"/>
</dbReference>
<dbReference type="InterPro" id="IPR003810">
    <property type="entry name" value="Mntp/YtaF"/>
</dbReference>
<dbReference type="RefSeq" id="WP_330482131.1">
    <property type="nucleotide sequence ID" value="NZ_JAZBJZ010000006.1"/>
</dbReference>
<feature type="transmembrane region" description="Helical" evidence="5">
    <location>
        <begin position="22"/>
        <end position="45"/>
    </location>
</feature>
<feature type="transmembrane region" description="Helical" evidence="5">
    <location>
        <begin position="52"/>
        <end position="76"/>
    </location>
</feature>
<sequence>MHQGRSSFSEDTEYHHMIIDKFLLILLLAIAANLDNLGVGIAYGLRQRYFPVLSNLVIALISAGLTLLSMILGQWLERILPIQVANTLGALIIIGVGIWVCWEPLLLPSYLRLRNFLRGKISRQTKVQSRHHQNVANQPTGVNQNTATYNYLIAWYPVQRNETILLSISLSLNAIAGGIGASLSGYNALLTSGAIGIFSYVTIAIGQKLSRKYFSSLLGTLSQQIAGLVLIAIGIYELFL</sequence>
<dbReference type="PANTHER" id="PTHR35529">
    <property type="entry name" value="MANGANESE EFFLUX PUMP MNTP-RELATED"/>
    <property type="match status" value="1"/>
</dbReference>
<evidence type="ECO:0000256" key="3">
    <source>
        <dbReference type="ARBA" id="ARBA00022989"/>
    </source>
</evidence>
<keyword evidence="2 5" id="KW-0812">Transmembrane</keyword>
<dbReference type="EMBL" id="JAZBJZ010000006">
    <property type="protein sequence ID" value="MEE3715665.1"/>
    <property type="molecule type" value="Genomic_DNA"/>
</dbReference>
<evidence type="ECO:0000256" key="2">
    <source>
        <dbReference type="ARBA" id="ARBA00022692"/>
    </source>
</evidence>
<protein>
    <submittedName>
        <fullName evidence="6">Manganese efflux pump</fullName>
    </submittedName>
</protein>
<dbReference type="PANTHER" id="PTHR35529:SF2">
    <property type="entry name" value="SPORULATION PROTEIN YTAF-RELATED"/>
    <property type="match status" value="1"/>
</dbReference>
<keyword evidence="1" id="KW-1003">Cell membrane</keyword>
<accession>A0AAW9PXH4</accession>
<gene>
    <name evidence="6" type="ORF">V2H45_02775</name>
</gene>